<dbReference type="OrthoDB" id="7062774at2"/>
<feature type="domain" description="DUF4124" evidence="1">
    <location>
        <begin position="14"/>
        <end position="57"/>
    </location>
</feature>
<reference evidence="2 3" key="1">
    <citation type="submission" date="2019-04" db="EMBL/GenBank/DDBJ databases">
        <authorList>
            <person name="Hwang J.C."/>
        </authorList>
    </citation>
    <scope>NUCLEOTIDE SEQUENCE [LARGE SCALE GENOMIC DNA]</scope>
    <source>
        <strain evidence="2 3">IMCC35001</strain>
    </source>
</reference>
<name>A0A4V5NXD1_9GAMM</name>
<gene>
    <name evidence="2" type="ORF">FCL40_14565</name>
</gene>
<evidence type="ECO:0000259" key="1">
    <source>
        <dbReference type="Pfam" id="PF13511"/>
    </source>
</evidence>
<dbReference type="Pfam" id="PF13511">
    <property type="entry name" value="DUF4124"/>
    <property type="match status" value="1"/>
</dbReference>
<dbReference type="AlphaFoldDB" id="A0A4V5NXD1"/>
<keyword evidence="3" id="KW-1185">Reference proteome</keyword>
<dbReference type="Proteomes" id="UP000305674">
    <property type="component" value="Unassembled WGS sequence"/>
</dbReference>
<evidence type="ECO:0000313" key="3">
    <source>
        <dbReference type="Proteomes" id="UP000305674"/>
    </source>
</evidence>
<dbReference type="InterPro" id="IPR025392">
    <property type="entry name" value="DUF4124"/>
</dbReference>
<dbReference type="EMBL" id="SWCI01000011">
    <property type="protein sequence ID" value="TKB47960.1"/>
    <property type="molecule type" value="Genomic_DNA"/>
</dbReference>
<proteinExistence type="predicted"/>
<evidence type="ECO:0000313" key="2">
    <source>
        <dbReference type="EMBL" id="TKB47960.1"/>
    </source>
</evidence>
<accession>A0A4V5NXD1</accession>
<sequence length="188" mass="20544">MDDRKEETGMRTLLLLLLLCAQGQAAIYRWVDDRGVIHYGDLPPPGQAEPVTLTPGNRVTLHAPILPTVSPPPVETAAHYTLAIINPAPDATLRSNQGRLAVRVTTDPKPAPDHSLQLLVDDRLHPLKGGRITLENVDRGSHRLQALMVDAEGALLAESQAITVHLHRQSRLFGNPRHQQPPAENTPP</sequence>
<comment type="caution">
    <text evidence="2">The sequence shown here is derived from an EMBL/GenBank/DDBJ whole genome shotgun (WGS) entry which is preliminary data.</text>
</comment>
<protein>
    <submittedName>
        <fullName evidence="2">DUF4124 domain-containing protein</fullName>
    </submittedName>
</protein>
<organism evidence="2 3">
    <name type="scientific">Ferrimonas sediminicola</name>
    <dbReference type="NCBI Taxonomy" id="2569538"/>
    <lineage>
        <taxon>Bacteria</taxon>
        <taxon>Pseudomonadati</taxon>
        <taxon>Pseudomonadota</taxon>
        <taxon>Gammaproteobacteria</taxon>
        <taxon>Alteromonadales</taxon>
        <taxon>Ferrimonadaceae</taxon>
        <taxon>Ferrimonas</taxon>
    </lineage>
</organism>